<accession>A0A2A4XEW9</accession>
<dbReference type="Pfam" id="PF07676">
    <property type="entry name" value="PD40"/>
    <property type="match status" value="4"/>
</dbReference>
<name>A0A2A4XEW9_9GAMM</name>
<feature type="signal peptide" evidence="1">
    <location>
        <begin position="1"/>
        <end position="26"/>
    </location>
</feature>
<evidence type="ECO:0000313" key="2">
    <source>
        <dbReference type="EMBL" id="PCI80607.1"/>
    </source>
</evidence>
<comment type="caution">
    <text evidence="2">The sequence shown here is derived from an EMBL/GenBank/DDBJ whole genome shotgun (WGS) entry which is preliminary data.</text>
</comment>
<evidence type="ECO:0000313" key="3">
    <source>
        <dbReference type="Proteomes" id="UP000218767"/>
    </source>
</evidence>
<dbReference type="InterPro" id="IPR011659">
    <property type="entry name" value="WD40"/>
</dbReference>
<gene>
    <name evidence="2" type="ORF">COB20_02965</name>
</gene>
<proteinExistence type="predicted"/>
<evidence type="ECO:0000256" key="1">
    <source>
        <dbReference type="SAM" id="SignalP"/>
    </source>
</evidence>
<protein>
    <submittedName>
        <fullName evidence="2">Uncharacterized protein</fullName>
    </submittedName>
</protein>
<dbReference type="Gene3D" id="2.120.10.30">
    <property type="entry name" value="TolB, C-terminal domain"/>
    <property type="match status" value="1"/>
</dbReference>
<dbReference type="InterPro" id="IPR011042">
    <property type="entry name" value="6-blade_b-propeller_TolB-like"/>
</dbReference>
<sequence>MQMRVKTLTQNLFLIVGLSLSINSFAQDPEWVDLAVHNFGAPINTMWAEGELSFAADGTMVYCSARQDMAVAPGDPKDLYIATFNAETGSWNTPVNMGIPINAPPATDVDPLRAGDDREPWITADGNTIYFKSDRLATTSPRNANDLFITRKVNGQWSTPELIGFPISTNVGNEHCPAILQDGETLCFASMREGGYGGSDIYCSKPDGNGGWQEPVNQGPNINTAAEEFHFSQDKDGTVYFTSSRPGGYGGTDIYSAMTRGENTWAAARNLGSQVNTAGADMCPAFPPGENTITWFSTRDDNSLGNIDIFWTNKLNVRD</sequence>
<dbReference type="EMBL" id="NVUL01000009">
    <property type="protein sequence ID" value="PCI80607.1"/>
    <property type="molecule type" value="Genomic_DNA"/>
</dbReference>
<feature type="chain" id="PRO_5012449932" evidence="1">
    <location>
        <begin position="27"/>
        <end position="319"/>
    </location>
</feature>
<dbReference type="SUPFAM" id="SSF82171">
    <property type="entry name" value="DPP6 N-terminal domain-like"/>
    <property type="match status" value="1"/>
</dbReference>
<organism evidence="2 3">
    <name type="scientific">SAR86 cluster bacterium</name>
    <dbReference type="NCBI Taxonomy" id="2030880"/>
    <lineage>
        <taxon>Bacteria</taxon>
        <taxon>Pseudomonadati</taxon>
        <taxon>Pseudomonadota</taxon>
        <taxon>Gammaproteobacteria</taxon>
        <taxon>SAR86 cluster</taxon>
    </lineage>
</organism>
<keyword evidence="1" id="KW-0732">Signal</keyword>
<dbReference type="Proteomes" id="UP000218767">
    <property type="component" value="Unassembled WGS sequence"/>
</dbReference>
<reference evidence="3" key="1">
    <citation type="submission" date="2017-08" db="EMBL/GenBank/DDBJ databases">
        <title>A dynamic microbial community with high functional redundancy inhabits the cold, oxic subseafloor aquifer.</title>
        <authorList>
            <person name="Tully B.J."/>
            <person name="Wheat C.G."/>
            <person name="Glazer B.T."/>
            <person name="Huber J.A."/>
        </authorList>
    </citation>
    <scope>NUCLEOTIDE SEQUENCE [LARGE SCALE GENOMIC DNA]</scope>
</reference>
<dbReference type="AlphaFoldDB" id="A0A2A4XEW9"/>